<dbReference type="RefSeq" id="WP_068007340.1">
    <property type="nucleotide sequence ID" value="NZ_FOFM01000010.1"/>
</dbReference>
<evidence type="ECO:0000313" key="1">
    <source>
        <dbReference type="EMBL" id="KZL17627.1"/>
    </source>
</evidence>
<gene>
    <name evidence="1" type="ORF">PsAD2_02963</name>
</gene>
<dbReference type="EMBL" id="LMCB01000030">
    <property type="protein sequence ID" value="KZL17627.1"/>
    <property type="molecule type" value="Genomic_DNA"/>
</dbReference>
<dbReference type="PATRIC" id="fig|989403.3.peg.3178"/>
<dbReference type="AlphaFoldDB" id="A0A165XED2"/>
<comment type="caution">
    <text evidence="1">The sequence shown here is derived from an EMBL/GenBank/DDBJ whole genome shotgun (WGS) entry which is preliminary data.</text>
</comment>
<organism evidence="1 2">
    <name type="scientific">Pseudovibrio axinellae</name>
    <dbReference type="NCBI Taxonomy" id="989403"/>
    <lineage>
        <taxon>Bacteria</taxon>
        <taxon>Pseudomonadati</taxon>
        <taxon>Pseudomonadota</taxon>
        <taxon>Alphaproteobacteria</taxon>
        <taxon>Hyphomicrobiales</taxon>
        <taxon>Stappiaceae</taxon>
        <taxon>Pseudovibrio</taxon>
    </lineage>
</organism>
<evidence type="ECO:0000313" key="2">
    <source>
        <dbReference type="Proteomes" id="UP000076577"/>
    </source>
</evidence>
<proteinExistence type="predicted"/>
<reference evidence="1 2" key="1">
    <citation type="journal article" date="2016" name="Front. Microbiol.">
        <title>Comparative Genomic Analysis Reveals a Diverse Repertoire of Genes Involved in Prokaryote-Eukaryote Interactions within the Pseudovibrio Genus.</title>
        <authorList>
            <person name="Romano S."/>
            <person name="Fernandez-Guerra A."/>
            <person name="Reen F.J."/>
            <person name="Glockner F.O."/>
            <person name="Crowley S.P."/>
            <person name="O'Sullivan O."/>
            <person name="Cotter P.D."/>
            <person name="Adams C."/>
            <person name="Dobson A.D."/>
            <person name="O'Gara F."/>
        </authorList>
    </citation>
    <scope>NUCLEOTIDE SEQUENCE [LARGE SCALE GENOMIC DNA]</scope>
    <source>
        <strain evidence="1 2">Ad2</strain>
    </source>
</reference>
<dbReference type="Proteomes" id="UP000076577">
    <property type="component" value="Unassembled WGS sequence"/>
</dbReference>
<dbReference type="OrthoDB" id="72471at2"/>
<accession>A0A165XED2</accession>
<name>A0A165XED2_9HYPH</name>
<sequence>MSTRPILFSGPMVNALLEGRKTQTRRILNRLKGYPALSDFMLSETKGFDWEFRRKDKVWCSFRHEDLLKIMPHLVGDLLYVRERFSAPAINDFIKYNIPPQHWENVALNEYGMHFWADGEPEFGDWEKPKPSIHMPRKLSRITLEVTGVRVERLQDISTPDAIAEGIEEALRPSWHHDRRWKDYSSKAEYLPHPNESFRSLWDSLNKARGFGWDANPWVSVTEFKVHECNVDEFEREAA</sequence>
<dbReference type="STRING" id="989403.SAMN05421798_110119"/>
<protein>
    <submittedName>
        <fullName evidence="1">Uncharacterized protein</fullName>
    </submittedName>
</protein>
<keyword evidence="2" id="KW-1185">Reference proteome</keyword>